<dbReference type="Gene3D" id="2.60.40.10">
    <property type="entry name" value="Immunoglobulins"/>
    <property type="match status" value="1"/>
</dbReference>
<feature type="domain" description="Glyoxal oxidase N-terminal" evidence="2">
    <location>
        <begin position="225"/>
        <end position="569"/>
    </location>
</feature>
<dbReference type="InterPro" id="IPR014756">
    <property type="entry name" value="Ig_E-set"/>
</dbReference>
<dbReference type="SUPFAM" id="SSF81296">
    <property type="entry name" value="E set domains"/>
    <property type="match status" value="1"/>
</dbReference>
<name>A0ABP6QBM6_9ACTN</name>
<dbReference type="CDD" id="cd02851">
    <property type="entry name" value="E_set_GO_C"/>
    <property type="match status" value="1"/>
</dbReference>
<dbReference type="SUPFAM" id="SSF50965">
    <property type="entry name" value="Galactose oxidase, central domain"/>
    <property type="match status" value="1"/>
</dbReference>
<comment type="caution">
    <text evidence="4">The sequence shown here is derived from an EMBL/GenBank/DDBJ whole genome shotgun (WGS) entry which is preliminary data.</text>
</comment>
<evidence type="ECO:0000259" key="2">
    <source>
        <dbReference type="Pfam" id="PF07250"/>
    </source>
</evidence>
<dbReference type="PANTHER" id="PTHR32208:SF21">
    <property type="entry name" value="LOW QUALITY PROTEIN: ALDEHYDE OXIDASE GLOX-LIKE"/>
    <property type="match status" value="1"/>
</dbReference>
<proteinExistence type="predicted"/>
<dbReference type="Pfam" id="PF07250">
    <property type="entry name" value="Glyoxal_oxid_N"/>
    <property type="match status" value="1"/>
</dbReference>
<evidence type="ECO:0000256" key="1">
    <source>
        <dbReference type="ARBA" id="ARBA00022729"/>
    </source>
</evidence>
<dbReference type="Gene3D" id="2.130.10.80">
    <property type="entry name" value="Galactose oxidase/kelch, beta-propeller"/>
    <property type="match status" value="1"/>
</dbReference>
<evidence type="ECO:0008006" key="6">
    <source>
        <dbReference type="Google" id="ProtNLM"/>
    </source>
</evidence>
<accession>A0ABP6QBM6</accession>
<sequence>MAGKYPKCWTPWKYGSNKGTASVVKGHSGKRAVKITASVRVSGARALIQTPACAIKVKAGQRFDLSFFMRSTSDKTGVMFFRRTAAGKWVHWGNLGVGGASQAWKKVRVRTGFVPAGTTAIRFGLGIAGKGTIITDDYAMVRAPGVSGPCTDPRGCTGGKWKVRSFGDPVPNGENDGGDAGQGIKKGVRAMHAVLLANGKVLLIAGSGNSRDNYDQRLQAGHLVSWLYDPVTGKHKSIPTPTDMFCAGHVQLADGRVLVVGGTKKYPDARADQPGQVDGWLGEDRAYVFDPRDNKYHQTNNTNEGHWYPSATELGNGDIYSVGGYADTYDANGWQHISRVAERFKYTKNSKTGGAWLPQDQVAQTGINWATYPSLILMQDGRLFYSGSSVFGHPVGKSDINNYTHDAYLGPGMINPADANAWWPVAGLSQPFARDQSTSVLLAPAQRQRVMVMGGMDFDQGQAAHTHTDIVDLNAAVPRYKAGPALSTPKVYASAVLLPDGTLFETGGSTGNRTGYTHEAAVYDPRRPGLGWTQMAGDPVGRTYHNTALLLPDGRVMAQGSNPLSGFYETRISFFSPPYLFKGPRPKITGVDGKLWAYGSVHTFKTNRKIKTAWLIRPVAVTHSSDPNQRAVAPEKLKISGGTVKFKLTNNRNIAPPGWYMLFATDAKGVPSVAKWIHVG</sequence>
<feature type="domain" description="Galactose oxidase-like Early set" evidence="3">
    <location>
        <begin position="585"/>
        <end position="679"/>
    </location>
</feature>
<organism evidence="4 5">
    <name type="scientific">Actinocorallia longicatena</name>
    <dbReference type="NCBI Taxonomy" id="111803"/>
    <lineage>
        <taxon>Bacteria</taxon>
        <taxon>Bacillati</taxon>
        <taxon>Actinomycetota</taxon>
        <taxon>Actinomycetes</taxon>
        <taxon>Streptosporangiales</taxon>
        <taxon>Thermomonosporaceae</taxon>
        <taxon>Actinocorallia</taxon>
    </lineage>
</organism>
<evidence type="ECO:0000313" key="5">
    <source>
        <dbReference type="Proteomes" id="UP001501237"/>
    </source>
</evidence>
<dbReference type="Gene3D" id="2.60.120.260">
    <property type="entry name" value="Galactose-binding domain-like"/>
    <property type="match status" value="1"/>
</dbReference>
<evidence type="ECO:0000313" key="4">
    <source>
        <dbReference type="EMBL" id="GAA3212193.1"/>
    </source>
</evidence>
<dbReference type="InterPro" id="IPR037293">
    <property type="entry name" value="Gal_Oxidase_central_sf"/>
</dbReference>
<protein>
    <recommendedName>
        <fullName evidence="6">Glyoxal oxidase-like protein</fullName>
    </recommendedName>
</protein>
<dbReference type="InterPro" id="IPR013783">
    <property type="entry name" value="Ig-like_fold"/>
</dbReference>
<keyword evidence="1" id="KW-0732">Signal</keyword>
<reference evidence="5" key="1">
    <citation type="journal article" date="2019" name="Int. J. Syst. Evol. Microbiol.">
        <title>The Global Catalogue of Microorganisms (GCM) 10K type strain sequencing project: providing services to taxonomists for standard genome sequencing and annotation.</title>
        <authorList>
            <consortium name="The Broad Institute Genomics Platform"/>
            <consortium name="The Broad Institute Genome Sequencing Center for Infectious Disease"/>
            <person name="Wu L."/>
            <person name="Ma J."/>
        </authorList>
    </citation>
    <scope>NUCLEOTIDE SEQUENCE [LARGE SCALE GENOMIC DNA]</scope>
    <source>
        <strain evidence="5">JCM 9377</strain>
    </source>
</reference>
<dbReference type="InterPro" id="IPR009880">
    <property type="entry name" value="Glyoxal_oxidase_N"/>
</dbReference>
<dbReference type="PANTHER" id="PTHR32208">
    <property type="entry name" value="SECRETED PROTEIN-RELATED"/>
    <property type="match status" value="1"/>
</dbReference>
<gene>
    <name evidence="4" type="ORF">GCM10010468_31400</name>
</gene>
<dbReference type="Proteomes" id="UP001501237">
    <property type="component" value="Unassembled WGS sequence"/>
</dbReference>
<dbReference type="InterPro" id="IPR015202">
    <property type="entry name" value="GO-like_E_set"/>
</dbReference>
<dbReference type="InterPro" id="IPR011043">
    <property type="entry name" value="Gal_Oxase/kelch_b-propeller"/>
</dbReference>
<dbReference type="Pfam" id="PF09118">
    <property type="entry name" value="GO-like_E_set"/>
    <property type="match status" value="1"/>
</dbReference>
<keyword evidence="5" id="KW-1185">Reference proteome</keyword>
<evidence type="ECO:0000259" key="3">
    <source>
        <dbReference type="Pfam" id="PF09118"/>
    </source>
</evidence>
<dbReference type="EMBL" id="BAAAUV010000007">
    <property type="protein sequence ID" value="GAA3212193.1"/>
    <property type="molecule type" value="Genomic_DNA"/>
</dbReference>